<dbReference type="Proteomes" id="UP000784294">
    <property type="component" value="Unassembled WGS sequence"/>
</dbReference>
<name>A0A3S5FEH0_9PLAT</name>
<accession>A0A3S5FEH0</accession>
<comment type="caution">
    <text evidence="2">The sequence shown here is derived from an EMBL/GenBank/DDBJ whole genome shotgun (WGS) entry which is preliminary data.</text>
</comment>
<dbReference type="AlphaFoldDB" id="A0A3S5FEH0"/>
<reference evidence="2" key="1">
    <citation type="submission" date="2018-11" db="EMBL/GenBank/DDBJ databases">
        <authorList>
            <consortium name="Pathogen Informatics"/>
        </authorList>
    </citation>
    <scope>NUCLEOTIDE SEQUENCE</scope>
</reference>
<evidence type="ECO:0000256" key="1">
    <source>
        <dbReference type="SAM" id="MobiDB-lite"/>
    </source>
</evidence>
<evidence type="ECO:0000313" key="2">
    <source>
        <dbReference type="EMBL" id="VEL25330.1"/>
    </source>
</evidence>
<dbReference type="EMBL" id="CAAALY010073083">
    <property type="protein sequence ID" value="VEL25330.1"/>
    <property type="molecule type" value="Genomic_DNA"/>
</dbReference>
<protein>
    <submittedName>
        <fullName evidence="2">Uncharacterized protein</fullName>
    </submittedName>
</protein>
<sequence length="330" mass="32873">MAFAAAAAAVAAAKASGAQGTGSSDRLPAYGDPRSSMVSANELASLSSGTSSLSGGDFSRHLICPSGTHSGLLGPTSPPALNLVPVSEGSSVRQESSLHPAFAASSLSHSFPSSSSPNTTNSPSLSPSVAVVAASSSSSSSSPSSLSASVAAATSLCTTCTSEARNNEPSIPLGGENSLPLPGFMHESSFLPDSRALQSVSGPGIDLSTKHLNSPSTTTTIAATPTLSTTTAANASTINMLSCVPVSHVGSQNGAMVAAMAASLLIKPLPQGVPGLRRPPCQAFSGFHRPASPLGPTFEGTTGLSGRLETPKRHPGFISPKYEVSEQATS</sequence>
<organism evidence="2 3">
    <name type="scientific">Protopolystoma xenopodis</name>
    <dbReference type="NCBI Taxonomy" id="117903"/>
    <lineage>
        <taxon>Eukaryota</taxon>
        <taxon>Metazoa</taxon>
        <taxon>Spiralia</taxon>
        <taxon>Lophotrochozoa</taxon>
        <taxon>Platyhelminthes</taxon>
        <taxon>Monogenea</taxon>
        <taxon>Polyopisthocotylea</taxon>
        <taxon>Polystomatidea</taxon>
        <taxon>Polystomatidae</taxon>
        <taxon>Protopolystoma</taxon>
    </lineage>
</organism>
<feature type="region of interest" description="Disordered" evidence="1">
    <location>
        <begin position="13"/>
        <end position="35"/>
    </location>
</feature>
<evidence type="ECO:0000313" key="3">
    <source>
        <dbReference type="Proteomes" id="UP000784294"/>
    </source>
</evidence>
<proteinExistence type="predicted"/>
<gene>
    <name evidence="2" type="ORF">PXEA_LOCUS18770</name>
</gene>
<keyword evidence="3" id="KW-1185">Reference proteome</keyword>